<dbReference type="SUPFAM" id="SSF50998">
    <property type="entry name" value="Quinoprotein alcohol dehydrogenase-like"/>
    <property type="match status" value="1"/>
</dbReference>
<dbReference type="Proteomes" id="UP000253303">
    <property type="component" value="Unassembled WGS sequence"/>
</dbReference>
<evidence type="ECO:0000259" key="4">
    <source>
        <dbReference type="Pfam" id="PF01011"/>
    </source>
</evidence>
<dbReference type="GO" id="GO:0016491">
    <property type="term" value="F:oxidoreductase activity"/>
    <property type="evidence" value="ECO:0007669"/>
    <property type="project" value="UniProtKB-KW"/>
</dbReference>
<dbReference type="Pfam" id="PF13360">
    <property type="entry name" value="PQQ_2"/>
    <property type="match status" value="1"/>
</dbReference>
<dbReference type="SMART" id="SM00564">
    <property type="entry name" value="PQQ"/>
    <property type="match status" value="7"/>
</dbReference>
<dbReference type="InterPro" id="IPR011047">
    <property type="entry name" value="Quinoprotein_ADH-like_sf"/>
</dbReference>
<dbReference type="Gene3D" id="2.140.10.10">
    <property type="entry name" value="Quinoprotein alcohol dehydrogenase-like superfamily"/>
    <property type="match status" value="2"/>
</dbReference>
<dbReference type="EMBL" id="QMEY01000011">
    <property type="protein sequence ID" value="RBQ17473.1"/>
    <property type="molecule type" value="Genomic_DNA"/>
</dbReference>
<comment type="caution">
    <text evidence="6">The sequence shown here is derived from an EMBL/GenBank/DDBJ whole genome shotgun (WGS) entry which is preliminary data.</text>
</comment>
<feature type="domain" description="Pyrrolo-quinoline quinone repeat" evidence="5">
    <location>
        <begin position="359"/>
        <end position="504"/>
    </location>
</feature>
<accession>A0A366LV98</accession>
<evidence type="ECO:0000313" key="6">
    <source>
        <dbReference type="EMBL" id="RBQ17473.1"/>
    </source>
</evidence>
<dbReference type="InterPro" id="IPR018391">
    <property type="entry name" value="PQQ_b-propeller_rpt"/>
</dbReference>
<dbReference type="PANTHER" id="PTHR32303:SF10">
    <property type="entry name" value="OUTER MEMBRANE PROTEIN ASSEMBLY FACTOR BAMB"/>
    <property type="match status" value="1"/>
</dbReference>
<evidence type="ECO:0000259" key="5">
    <source>
        <dbReference type="Pfam" id="PF13360"/>
    </source>
</evidence>
<organism evidence="6 7">
    <name type="scientific">Spongiactinospora rosea</name>
    <dbReference type="NCBI Taxonomy" id="2248750"/>
    <lineage>
        <taxon>Bacteria</taxon>
        <taxon>Bacillati</taxon>
        <taxon>Actinomycetota</taxon>
        <taxon>Actinomycetes</taxon>
        <taxon>Streptosporangiales</taxon>
        <taxon>Streptosporangiaceae</taxon>
        <taxon>Spongiactinospora</taxon>
    </lineage>
</organism>
<evidence type="ECO:0000256" key="3">
    <source>
        <dbReference type="ARBA" id="ARBA00023002"/>
    </source>
</evidence>
<evidence type="ECO:0000256" key="1">
    <source>
        <dbReference type="ARBA" id="ARBA00001931"/>
    </source>
</evidence>
<protein>
    <recommendedName>
        <fullName evidence="4 5">Pyrrolo-quinoline quinone repeat domain-containing protein</fullName>
    </recommendedName>
</protein>
<evidence type="ECO:0000256" key="2">
    <source>
        <dbReference type="ARBA" id="ARBA00008156"/>
    </source>
</evidence>
<comment type="cofactor">
    <cofactor evidence="1">
        <name>pyrroloquinoline quinone</name>
        <dbReference type="ChEBI" id="CHEBI:58442"/>
    </cofactor>
</comment>
<keyword evidence="3" id="KW-0560">Oxidoreductase</keyword>
<dbReference type="Pfam" id="PF01011">
    <property type="entry name" value="PQQ"/>
    <property type="match status" value="1"/>
</dbReference>
<proteinExistence type="inferred from homology"/>
<feature type="domain" description="Pyrrolo-quinoline quinone repeat" evidence="4">
    <location>
        <begin position="46"/>
        <end position="307"/>
    </location>
</feature>
<name>A0A366LV98_9ACTN</name>
<dbReference type="OrthoDB" id="3425865at2"/>
<comment type="similarity">
    <text evidence="2">Belongs to the bacterial PQQ dehydrogenase family.</text>
</comment>
<gene>
    <name evidence="6" type="ORF">DP939_24125</name>
</gene>
<dbReference type="RefSeq" id="WP_113983038.1">
    <property type="nucleotide sequence ID" value="NZ_QMEY01000011.1"/>
</dbReference>
<dbReference type="AlphaFoldDB" id="A0A366LV98"/>
<evidence type="ECO:0000313" key="7">
    <source>
        <dbReference type="Proteomes" id="UP000253303"/>
    </source>
</evidence>
<keyword evidence="7" id="KW-1185">Reference proteome</keyword>
<reference evidence="6 7" key="1">
    <citation type="submission" date="2018-06" db="EMBL/GenBank/DDBJ databases">
        <title>Sphaerisporangium craniellae sp. nov., isolated from a marine sponge in the South China Sea.</title>
        <authorList>
            <person name="Li L."/>
        </authorList>
    </citation>
    <scope>NUCLEOTIDE SEQUENCE [LARGE SCALE GENOMIC DNA]</scope>
    <source>
        <strain evidence="6 7">LHW63015</strain>
    </source>
</reference>
<dbReference type="InterPro" id="IPR002372">
    <property type="entry name" value="PQQ_rpt_dom"/>
</dbReference>
<sequence length="540" mass="57531">MTTGRRVPRLAAAMAGLCLVVTGTVIGTMTGTAIGAPAERPGRGDWPMWQQGPSGLRHNAAERAITPRNVGGLELKWAFTYPKAAGNPRSQPAVVGDTVYFGSPEGKLYAKDAATGAARWEFDLATVGQGEVKVQDGPAVARGKVFFGDTRGYFYALDQRTGRLTWSRRLDDTLSAEVTSSPLVYGDRVYVGVASSEFTLGKEHDCCRFRGHLNALDADTGEQVWRFYVTPKPVEDGTWPNGRTRYAPSGGGVWSSPAIDPATRTVYVGTGQNYTGSAGHYDSVLAINADTGRPRWTHKLTDVDTWRLECYYPPPGDPGYCPNLPEGTALDFDLGAAPNLFRAGGRFLVGIGQKSGVYHVLDARTGRIVWQRALAVPQPGAGRTGIYWGSSHDGERLYVATNVADPGTLFALDPATGRVLWATPNPADGCTTGGAAQYPDVCLLAHTPAVSSTPGLVWEGSTDGKIRAYSAKTGEVLWTYDTMQVVQGVNGLTGRGGQLSAGGGVVVAHGMLYVQSGYGPWPLPTYPNPYGAVFMAFGPR</sequence>
<dbReference type="PANTHER" id="PTHR32303">
    <property type="entry name" value="QUINOPROTEIN ALCOHOL DEHYDROGENASE (CYTOCHROME C)"/>
    <property type="match status" value="1"/>
</dbReference>